<keyword evidence="4" id="KW-0560">Oxidoreductase</keyword>
<dbReference type="Pfam" id="PF07992">
    <property type="entry name" value="Pyr_redox_2"/>
    <property type="match status" value="1"/>
</dbReference>
<dbReference type="RefSeq" id="WP_387406143.1">
    <property type="nucleotide sequence ID" value="NZ_JBIAQY010000014.1"/>
</dbReference>
<dbReference type="SUPFAM" id="SSF55424">
    <property type="entry name" value="FAD/NAD-linked reductases, dimerisation (C-terminal) domain"/>
    <property type="match status" value="1"/>
</dbReference>
<accession>A0ABW6S8V6</accession>
<dbReference type="Gene3D" id="3.50.50.60">
    <property type="entry name" value="FAD/NAD(P)-binding domain"/>
    <property type="match status" value="2"/>
</dbReference>
<dbReference type="SUPFAM" id="SSF51905">
    <property type="entry name" value="FAD/NAD(P)-binding domain"/>
    <property type="match status" value="2"/>
</dbReference>
<dbReference type="InterPro" id="IPR023753">
    <property type="entry name" value="FAD/NAD-binding_dom"/>
</dbReference>
<dbReference type="InterPro" id="IPR036188">
    <property type="entry name" value="FAD/NAD-bd_sf"/>
</dbReference>
<evidence type="ECO:0000256" key="3">
    <source>
        <dbReference type="ARBA" id="ARBA00022827"/>
    </source>
</evidence>
<evidence type="ECO:0000256" key="2">
    <source>
        <dbReference type="ARBA" id="ARBA00022630"/>
    </source>
</evidence>
<dbReference type="InterPro" id="IPR016156">
    <property type="entry name" value="FAD/NAD-linked_Rdtase_dimer_sf"/>
</dbReference>
<dbReference type="PRINTS" id="PR00368">
    <property type="entry name" value="FADPNR"/>
</dbReference>
<comment type="cofactor">
    <cofactor evidence="1">
        <name>FAD</name>
        <dbReference type="ChEBI" id="CHEBI:57692"/>
    </cofactor>
</comment>
<keyword evidence="2" id="KW-0285">Flavoprotein</keyword>
<dbReference type="PANTHER" id="PTHR43557">
    <property type="entry name" value="APOPTOSIS-INDUCING FACTOR 1"/>
    <property type="match status" value="1"/>
</dbReference>
<feature type="domain" description="FAD/NAD(P)-binding" evidence="5">
    <location>
        <begin position="11"/>
        <end position="306"/>
    </location>
</feature>
<organism evidence="7 8">
    <name type="scientific">Nocardia jiangxiensis</name>
    <dbReference type="NCBI Taxonomy" id="282685"/>
    <lineage>
        <taxon>Bacteria</taxon>
        <taxon>Bacillati</taxon>
        <taxon>Actinomycetota</taxon>
        <taxon>Actinomycetes</taxon>
        <taxon>Mycobacteriales</taxon>
        <taxon>Nocardiaceae</taxon>
        <taxon>Nocardia</taxon>
    </lineage>
</organism>
<keyword evidence="8" id="KW-1185">Reference proteome</keyword>
<dbReference type="PRINTS" id="PR00411">
    <property type="entry name" value="PNDRDTASEI"/>
</dbReference>
<name>A0ABW6S8V6_9NOCA</name>
<dbReference type="InterPro" id="IPR028202">
    <property type="entry name" value="Reductase_C"/>
</dbReference>
<feature type="domain" description="Reductase C-terminal" evidence="6">
    <location>
        <begin position="325"/>
        <end position="410"/>
    </location>
</feature>
<evidence type="ECO:0000256" key="4">
    <source>
        <dbReference type="ARBA" id="ARBA00023002"/>
    </source>
</evidence>
<dbReference type="InterPro" id="IPR050446">
    <property type="entry name" value="FAD-oxidoreductase/Apoptosis"/>
</dbReference>
<comment type="caution">
    <text evidence="7">The sequence shown here is derived from an EMBL/GenBank/DDBJ whole genome shotgun (WGS) entry which is preliminary data.</text>
</comment>
<keyword evidence="3" id="KW-0274">FAD</keyword>
<dbReference type="EMBL" id="JBIAQY010000014">
    <property type="protein sequence ID" value="MFF3572718.1"/>
    <property type="molecule type" value="Genomic_DNA"/>
</dbReference>
<reference evidence="7 8" key="1">
    <citation type="submission" date="2024-10" db="EMBL/GenBank/DDBJ databases">
        <title>The Natural Products Discovery Center: Release of the First 8490 Sequenced Strains for Exploring Actinobacteria Biosynthetic Diversity.</title>
        <authorList>
            <person name="Kalkreuter E."/>
            <person name="Kautsar S.A."/>
            <person name="Yang D."/>
            <person name="Bader C.D."/>
            <person name="Teijaro C.N."/>
            <person name="Fluegel L."/>
            <person name="Davis C.M."/>
            <person name="Simpson J.R."/>
            <person name="Lauterbach L."/>
            <person name="Steele A.D."/>
            <person name="Gui C."/>
            <person name="Meng S."/>
            <person name="Li G."/>
            <person name="Viehrig K."/>
            <person name="Ye F."/>
            <person name="Su P."/>
            <person name="Kiefer A.F."/>
            <person name="Nichols A."/>
            <person name="Cepeda A.J."/>
            <person name="Yan W."/>
            <person name="Fan B."/>
            <person name="Jiang Y."/>
            <person name="Adhikari A."/>
            <person name="Zheng C.-J."/>
            <person name="Schuster L."/>
            <person name="Cowan T.M."/>
            <person name="Smanski M.J."/>
            <person name="Chevrette M.G."/>
            <person name="De Carvalho L.P.S."/>
            <person name="Shen B."/>
        </authorList>
    </citation>
    <scope>NUCLEOTIDE SEQUENCE [LARGE SCALE GENOMIC DNA]</scope>
    <source>
        <strain evidence="7 8">NPDC002593</strain>
    </source>
</reference>
<dbReference type="Proteomes" id="UP001601992">
    <property type="component" value="Unassembled WGS sequence"/>
</dbReference>
<dbReference type="Gene3D" id="3.30.390.30">
    <property type="match status" value="1"/>
</dbReference>
<dbReference type="Pfam" id="PF14759">
    <property type="entry name" value="Reductase_C"/>
    <property type="match status" value="1"/>
</dbReference>
<evidence type="ECO:0000256" key="1">
    <source>
        <dbReference type="ARBA" id="ARBA00001974"/>
    </source>
</evidence>
<protein>
    <submittedName>
        <fullName evidence="7">NAD(P)/FAD-dependent oxidoreductase</fullName>
    </submittedName>
</protein>
<sequence length="418" mass="43895">MTNSAAGQPDAVVIVGAGHAGGTLAALLRQQQFDGAITVVGEEPDPPYHRPPLSKKFTDDSMIQWLKPPDFYAANDIELLLGVRAIRIDPDGRRVHLDNGEYRRYGTVVIATGATPRKLMVPGGDAAGVMSLRTIADAQALGNAFERAHSLAVIGGGYVGMEVAAVARSTGIAVVVIEREGRILSRVASAQLSEWLTEYHRSKGTHVITDFGVAGFRTAEGDVTAVEATDGTVVPCDFALVGVGAVPNVELAQQCGVACDGGILVDRVGRTNVPGVLAIGDVTRRQHDALDGRYRLESIPSAVEQAKHAAAVIGRGDPGSHETPWFWSDQFDLKLKIAGLLEEGSTTVARLGDSSAAFALFHLRTDGTVCAVETANSPKDFMGGKKLIASRVPVDPVALADPRVSLRDVLATSPAIGG</sequence>
<dbReference type="PANTHER" id="PTHR43557:SF2">
    <property type="entry name" value="RIESKE DOMAIN-CONTAINING PROTEIN-RELATED"/>
    <property type="match status" value="1"/>
</dbReference>
<evidence type="ECO:0000259" key="5">
    <source>
        <dbReference type="Pfam" id="PF07992"/>
    </source>
</evidence>
<evidence type="ECO:0000259" key="6">
    <source>
        <dbReference type="Pfam" id="PF14759"/>
    </source>
</evidence>
<gene>
    <name evidence="7" type="ORF">ACFYXQ_33610</name>
</gene>
<evidence type="ECO:0000313" key="8">
    <source>
        <dbReference type="Proteomes" id="UP001601992"/>
    </source>
</evidence>
<evidence type="ECO:0000313" key="7">
    <source>
        <dbReference type="EMBL" id="MFF3572718.1"/>
    </source>
</evidence>
<proteinExistence type="predicted"/>